<feature type="compositionally biased region" description="Low complexity" evidence="6">
    <location>
        <begin position="1310"/>
        <end position="1321"/>
    </location>
</feature>
<evidence type="ECO:0000259" key="13">
    <source>
        <dbReference type="Pfam" id="PF23487"/>
    </source>
</evidence>
<feature type="compositionally biased region" description="Polar residues" evidence="6">
    <location>
        <begin position="1109"/>
        <end position="1119"/>
    </location>
</feature>
<dbReference type="Pfam" id="PF23486">
    <property type="entry name" value="Ig_TMEM132_5th"/>
    <property type="match status" value="1"/>
</dbReference>
<proteinExistence type="inferred from homology"/>
<dbReference type="PANTHER" id="PTHR13388">
    <property type="entry name" value="DETONATOR, ISOFORM E"/>
    <property type="match status" value="1"/>
</dbReference>
<organism evidence="14 15">
    <name type="scientific">Chironomus riparius</name>
    <dbReference type="NCBI Taxonomy" id="315576"/>
    <lineage>
        <taxon>Eukaryota</taxon>
        <taxon>Metazoa</taxon>
        <taxon>Ecdysozoa</taxon>
        <taxon>Arthropoda</taxon>
        <taxon>Hexapoda</taxon>
        <taxon>Insecta</taxon>
        <taxon>Pterygota</taxon>
        <taxon>Neoptera</taxon>
        <taxon>Endopterygota</taxon>
        <taxon>Diptera</taxon>
        <taxon>Nematocera</taxon>
        <taxon>Chironomoidea</taxon>
        <taxon>Chironomidae</taxon>
        <taxon>Chironominae</taxon>
        <taxon>Chironomus</taxon>
    </lineage>
</organism>
<dbReference type="OrthoDB" id="10026202at2759"/>
<evidence type="ECO:0008006" key="16">
    <source>
        <dbReference type="Google" id="ProtNLM"/>
    </source>
</evidence>
<comment type="subcellular location">
    <subcellularLocation>
        <location evidence="1">Membrane</location>
        <topology evidence="1">Single-pass type I membrane protein</topology>
    </subcellularLocation>
</comment>
<feature type="compositionally biased region" description="Polar residues" evidence="6">
    <location>
        <begin position="1060"/>
        <end position="1070"/>
    </location>
</feature>
<dbReference type="PANTHER" id="PTHR13388:SF11">
    <property type="entry name" value="DETONATOR, ISOFORM E"/>
    <property type="match status" value="1"/>
</dbReference>
<feature type="chain" id="PRO_5040277159" description="Transmembrane protein 132C" evidence="8">
    <location>
        <begin position="24"/>
        <end position="1386"/>
    </location>
</feature>
<feature type="domain" description="Transmembrane protein TMEM132 C-terminal" evidence="9">
    <location>
        <begin position="921"/>
        <end position="1009"/>
    </location>
</feature>
<evidence type="ECO:0000259" key="10">
    <source>
        <dbReference type="Pfam" id="PF16070"/>
    </source>
</evidence>
<feature type="transmembrane region" description="Helical" evidence="7">
    <location>
        <begin position="933"/>
        <end position="957"/>
    </location>
</feature>
<keyword evidence="3 7" id="KW-0812">Transmembrane</keyword>
<evidence type="ECO:0000313" key="14">
    <source>
        <dbReference type="EMBL" id="CAG9807910.1"/>
    </source>
</evidence>
<evidence type="ECO:0000256" key="5">
    <source>
        <dbReference type="ARBA" id="ARBA00023136"/>
    </source>
</evidence>
<dbReference type="EMBL" id="OU895879">
    <property type="protein sequence ID" value="CAG9807910.1"/>
    <property type="molecule type" value="Genomic_DNA"/>
</dbReference>
<feature type="signal peptide" evidence="8">
    <location>
        <begin position="1"/>
        <end position="23"/>
    </location>
</feature>
<evidence type="ECO:0000259" key="9">
    <source>
        <dbReference type="Pfam" id="PF15706"/>
    </source>
</evidence>
<dbReference type="Pfam" id="PF23039">
    <property type="entry name" value="TMEM132_3rd"/>
    <property type="match status" value="1"/>
</dbReference>
<accession>A0A9N9RYV5</accession>
<keyword evidence="15" id="KW-1185">Reference proteome</keyword>
<dbReference type="InterPro" id="IPR026307">
    <property type="entry name" value="TMEM132"/>
</dbReference>
<comment type="similarity">
    <text evidence="2">Belongs to the TMEM132 family.</text>
</comment>
<dbReference type="Proteomes" id="UP001153620">
    <property type="component" value="Chromosome 3"/>
</dbReference>
<protein>
    <recommendedName>
        <fullName evidence="16">Transmembrane protein 132C</fullName>
    </recommendedName>
</protein>
<evidence type="ECO:0000256" key="8">
    <source>
        <dbReference type="SAM" id="SignalP"/>
    </source>
</evidence>
<evidence type="ECO:0000313" key="15">
    <source>
        <dbReference type="Proteomes" id="UP001153620"/>
    </source>
</evidence>
<keyword evidence="4 7" id="KW-1133">Transmembrane helix</keyword>
<feature type="region of interest" description="Disordered" evidence="6">
    <location>
        <begin position="1052"/>
        <end position="1127"/>
    </location>
</feature>
<evidence type="ECO:0000259" key="11">
    <source>
        <dbReference type="Pfam" id="PF23039"/>
    </source>
</evidence>
<evidence type="ECO:0000256" key="4">
    <source>
        <dbReference type="ARBA" id="ARBA00022989"/>
    </source>
</evidence>
<evidence type="ECO:0000256" key="2">
    <source>
        <dbReference type="ARBA" id="ARBA00006166"/>
    </source>
</evidence>
<dbReference type="Pfam" id="PF23487">
    <property type="entry name" value="Ig_TMEM132_6th"/>
    <property type="match status" value="1"/>
</dbReference>
<dbReference type="InterPro" id="IPR031436">
    <property type="entry name" value="TMEM132_C"/>
</dbReference>
<feature type="domain" description="Transmembrane protein TMEM132 sixth" evidence="13">
    <location>
        <begin position="702"/>
        <end position="816"/>
    </location>
</feature>
<dbReference type="InterPro" id="IPR055424">
    <property type="entry name" value="Ig_TMEM132_6th"/>
</dbReference>
<dbReference type="InterPro" id="IPR031437">
    <property type="entry name" value="Ig_TMEM132_4th"/>
</dbReference>
<keyword evidence="5 7" id="KW-0472">Membrane</keyword>
<feature type="region of interest" description="Disordered" evidence="6">
    <location>
        <begin position="1305"/>
        <end position="1334"/>
    </location>
</feature>
<evidence type="ECO:0000256" key="3">
    <source>
        <dbReference type="ARBA" id="ARBA00022692"/>
    </source>
</evidence>
<feature type="domain" description="Transmembrane protein family 132 fourth" evidence="10">
    <location>
        <begin position="455"/>
        <end position="550"/>
    </location>
</feature>
<evidence type="ECO:0000256" key="1">
    <source>
        <dbReference type="ARBA" id="ARBA00004479"/>
    </source>
</evidence>
<gene>
    <name evidence="14" type="ORF">CHIRRI_LOCUS10756</name>
</gene>
<dbReference type="InterPro" id="IPR055423">
    <property type="entry name" value="Ig_TMEM132_5th"/>
</dbReference>
<evidence type="ECO:0000256" key="7">
    <source>
        <dbReference type="SAM" id="Phobius"/>
    </source>
</evidence>
<sequence>MHWITFMFLALFGLIFTFSLSQAVEVHFETPDSGFFLKHSPRQSVADVTSSQSSILSSSSSVTTSSKTIVKSQKDTILSVDKFTVVQTTQPVSIRASYGPFSTKQTVPARYIVPDLSETTTDAAAVTTTQNATQALLDLQQQSNIHLDISAHLVRLTVPRDSPVLRVLFHAGADPGGHLQRQKICVLLHVSMPNRQPLKGRCIPEGEDGVCVAEVVIPSSWWPLMPPPTKDGQINSPPKSPQRFVQVSYSVFEPPPRNPEQCEPKVQIQPLTSFAKVSLVQAMATYRELKADDLLTMMVPHQPLYPLSKIHVPVFLQQQPGQNVAVFIVRARVKGGMKILGAIASSDDWNISVEKENTKHTVARVTAFRKDQDPDSTSKQSEDLNGKIVEVFSWLLEVANDTKEHWDGARIVWSVSYVHDGPKSKDISAEIQPNEESRKKLIAKLEIQKDDIQSVLPISKNWEMMNTAVLTGRQVSQVMKVFIVTQAGKVADVTLQSSCQAEDESVIKVSSSCSSVYIDGSELRGSSNASIVVKYGTYKGLAKFTVWMPEFPLEVSVTDYRLSQIKGWKIPEEHNSVNGKTSRRKRAYNWNHHNEDFTNGVGTERSLCRARYQQSSVDVYAKFVAVDQDSGRVSYLISRRTGLRVTDIVQPLLRVADPKIALLRGRTLQGRMMGRTDVQVLSPINGRVIGTKEIRVGSDKVSITRLIVRVISGLQLSITPDSYVENGYVAETSVTRKLTAQYQEGLLDIDIEFSDGQRTPLRDISVDDYFLLVESLDTDVVAFAPMLASHHPRVIAVGEGNGDLLRVTLLLSEECRLRRNIQMSKQNTKIASGPLASALASVQVDFSTSDQAPNRPDTVQNDGISGRERKFGKEKEINDLSDILIGIPLRDDNNNEKPAVQARKHGSGGLTPISVISNSGKSPVHADMTTLEVGMYVLLTGFCLAIGIFVISCVVYASKFRPVTVDMVSEDMGIHKDQSNGGLGILRDSRRPRESTTNAHDWVWLGRATMDRSMTSQDIESRDAKMRITSNPLPQNYIDPDDAVLQMNSFDNPNAIELPTKSNGPINSETYTKKDRRSYHSDTTPPPLPPHGINVDYRPPVPPHRNIGVTANINNSGSQARPIPEIPRRYKHARNGSNAQNRRSNGSNSALPHDIQIHQSDHRSSLQSNPGHSLNFTQQQINAALFNSNSPSYSVQPIEIGNEHYQNQELHMAEILVDSTNGQQRSAFQFDTITPKKKNLSPKVTTHSDNALADFNDAPLSSVMLDSGIELSQASTTNEISKTKDDFHLPKLYCRTNHIDGETLNSTIKSNSESSSDDNGGFISPEDQEPKSHRVKRATVVGNPMFSSVSQDSELEGPVESLGLDDLEMDYDQIMHYFDNLKESNA</sequence>
<reference evidence="14" key="1">
    <citation type="submission" date="2022-01" db="EMBL/GenBank/DDBJ databases">
        <authorList>
            <person name="King R."/>
        </authorList>
    </citation>
    <scope>NUCLEOTIDE SEQUENCE</scope>
</reference>
<dbReference type="Pfam" id="PF16070">
    <property type="entry name" value="Ig_TMEM132_4th"/>
    <property type="match status" value="1"/>
</dbReference>
<feature type="domain" description="Transmembrane protein TMEM132 cohesin-like" evidence="11">
    <location>
        <begin position="287"/>
        <end position="432"/>
    </location>
</feature>
<dbReference type="GO" id="GO:0016020">
    <property type="term" value="C:membrane"/>
    <property type="evidence" value="ECO:0007669"/>
    <property type="project" value="UniProtKB-SubCell"/>
</dbReference>
<feature type="domain" description="Transmembrane protein TMEM132 fifth" evidence="12">
    <location>
        <begin position="554"/>
        <end position="701"/>
    </location>
</feature>
<reference evidence="14" key="2">
    <citation type="submission" date="2022-10" db="EMBL/GenBank/DDBJ databases">
        <authorList>
            <consortium name="ENA_rothamsted_submissions"/>
            <consortium name="culmorum"/>
            <person name="King R."/>
        </authorList>
    </citation>
    <scope>NUCLEOTIDE SEQUENCE</scope>
</reference>
<evidence type="ECO:0000256" key="6">
    <source>
        <dbReference type="SAM" id="MobiDB-lite"/>
    </source>
</evidence>
<keyword evidence="8" id="KW-0732">Signal</keyword>
<dbReference type="Pfam" id="PF15706">
    <property type="entry name" value="TMEM132_C"/>
    <property type="match status" value="1"/>
</dbReference>
<dbReference type="InterPro" id="IPR055421">
    <property type="entry name" value="TMEM132_3rd"/>
</dbReference>
<name>A0A9N9RYV5_9DIPT</name>
<evidence type="ECO:0000259" key="12">
    <source>
        <dbReference type="Pfam" id="PF23486"/>
    </source>
</evidence>